<keyword evidence="2" id="KW-1185">Reference proteome</keyword>
<dbReference type="Proteomes" id="UP000199169">
    <property type="component" value="Unassembled WGS sequence"/>
</dbReference>
<dbReference type="AlphaFoldDB" id="A0A1A8XWY5"/>
<evidence type="ECO:0000313" key="1">
    <source>
        <dbReference type="EMBL" id="SBT08533.1"/>
    </source>
</evidence>
<reference evidence="2" key="1">
    <citation type="submission" date="2016-06" db="EMBL/GenBank/DDBJ databases">
        <authorList>
            <person name="McIlroy S.J."/>
            <person name="Karst S.M."/>
            <person name="Albertsen M."/>
        </authorList>
    </citation>
    <scope>NUCLEOTIDE SEQUENCE [LARGE SCALE GENOMIC DNA]</scope>
</reference>
<evidence type="ECO:0000313" key="2">
    <source>
        <dbReference type="Proteomes" id="UP000199169"/>
    </source>
</evidence>
<organism evidence="1 2">
    <name type="scientific">Candidatus Accumulibacter aalborgensis</name>
    <dbReference type="NCBI Taxonomy" id="1860102"/>
    <lineage>
        <taxon>Bacteria</taxon>
        <taxon>Pseudomonadati</taxon>
        <taxon>Pseudomonadota</taxon>
        <taxon>Betaproteobacteria</taxon>
        <taxon>Candidatus Accumulibacter</taxon>
    </lineage>
</organism>
<gene>
    <name evidence="1" type="ORF">ACCAA_580021</name>
</gene>
<sequence>MLSTCGQKPPEIHILSPNYQVIDVVAFGEGHAAVAAVDAFSGDRQRIRLTQRRGSGEGSWGVNYRVPFFLSPFFAFFLGQASGAAESREFQ</sequence>
<dbReference type="EMBL" id="FLQX01000136">
    <property type="protein sequence ID" value="SBT08533.1"/>
    <property type="molecule type" value="Genomic_DNA"/>
</dbReference>
<proteinExistence type="predicted"/>
<name>A0A1A8XWY5_9PROT</name>
<protein>
    <submittedName>
        <fullName evidence="1">Uncharacterized protein</fullName>
    </submittedName>
</protein>
<accession>A0A1A8XWY5</accession>